<name>A0AAX6DZ77_IRIPA</name>
<feature type="compositionally biased region" description="Polar residues" evidence="1">
    <location>
        <begin position="213"/>
        <end position="223"/>
    </location>
</feature>
<protein>
    <submittedName>
        <fullName evidence="3">SAP-like protein BP-73</fullName>
    </submittedName>
</protein>
<dbReference type="PANTHER" id="PTHR34449:SF5">
    <property type="entry name" value="ATP BINDING _ ATPASE"/>
    <property type="match status" value="1"/>
</dbReference>
<gene>
    <name evidence="3" type="ORF">M6B38_221380</name>
</gene>
<comment type="caution">
    <text evidence="3">The sequence shown here is derived from an EMBL/GenBank/DDBJ whole genome shotgun (WGS) entry which is preliminary data.</text>
</comment>
<feature type="compositionally biased region" description="Basic residues" evidence="1">
    <location>
        <begin position="76"/>
        <end position="86"/>
    </location>
</feature>
<evidence type="ECO:0000313" key="4">
    <source>
        <dbReference type="Proteomes" id="UP001140949"/>
    </source>
</evidence>
<keyword evidence="4" id="KW-1185">Reference proteome</keyword>
<feature type="compositionally biased region" description="Basic and acidic residues" evidence="1">
    <location>
        <begin position="305"/>
        <end position="315"/>
    </location>
</feature>
<evidence type="ECO:0000256" key="1">
    <source>
        <dbReference type="SAM" id="MobiDB-lite"/>
    </source>
</evidence>
<feature type="region of interest" description="Disordered" evidence="1">
    <location>
        <begin position="60"/>
        <end position="129"/>
    </location>
</feature>
<feature type="region of interest" description="Disordered" evidence="1">
    <location>
        <begin position="259"/>
        <end position="315"/>
    </location>
</feature>
<dbReference type="Pfam" id="PF07498">
    <property type="entry name" value="Rho_N"/>
    <property type="match status" value="1"/>
</dbReference>
<dbReference type="SMART" id="SM00959">
    <property type="entry name" value="Rho_N"/>
    <property type="match status" value="1"/>
</dbReference>
<feature type="domain" description="Rho termination factor-like N-terminal" evidence="2">
    <location>
        <begin position="321"/>
        <end position="359"/>
    </location>
</feature>
<reference evidence="3" key="2">
    <citation type="submission" date="2023-04" db="EMBL/GenBank/DDBJ databases">
        <authorList>
            <person name="Bruccoleri R.E."/>
            <person name="Oakeley E.J."/>
            <person name="Faust A.-M."/>
            <person name="Dessus-Babus S."/>
            <person name="Altorfer M."/>
            <person name="Burckhardt D."/>
            <person name="Oertli M."/>
            <person name="Naumann U."/>
            <person name="Petersen F."/>
            <person name="Wong J."/>
        </authorList>
    </citation>
    <scope>NUCLEOTIDE SEQUENCE</scope>
    <source>
        <strain evidence="3">GSM-AAB239-AS_SAM_17_03QT</strain>
        <tissue evidence="3">Leaf</tissue>
    </source>
</reference>
<sequence>MAMATPANSGCILPDGKWKASGRTALSSYSCSVGHKLFSGANIMLKTVPVYSPRDVSFTCKASPNNHRRNPDFSRQHKGSSRGKNRQHQERDNSESLEDSDPLPSKNGSLLSLSSNQSQRYSATATPGKREKEIVELFRKVQAQLRERAAIKEEKKIEALQQGQGERGTVDSLLKLLRKHSMTQGKKSAADEEFNTDQLERDGPFEDEPIANFFSSNSLTSSDEAPEPSPVPSIRPPSKFQRRSPVPRVKFQPVFSAEEVRGSNSALKSKGKKKDIADVGEREVEAFEEPGEVSSDELSDSSDTEIEKEYAKEESTVESADLSSLKLVELRGLAKSRGIKGYSKLKKGELVELLSGNSS</sequence>
<feature type="compositionally biased region" description="Acidic residues" evidence="1">
    <location>
        <begin position="286"/>
        <end position="304"/>
    </location>
</feature>
<reference evidence="3" key="1">
    <citation type="journal article" date="2023" name="GigaByte">
        <title>Genome assembly of the bearded iris, Iris pallida Lam.</title>
        <authorList>
            <person name="Bruccoleri R.E."/>
            <person name="Oakeley E.J."/>
            <person name="Faust A.M.E."/>
            <person name="Altorfer M."/>
            <person name="Dessus-Babus S."/>
            <person name="Burckhardt D."/>
            <person name="Oertli M."/>
            <person name="Naumann U."/>
            <person name="Petersen F."/>
            <person name="Wong J."/>
        </authorList>
    </citation>
    <scope>NUCLEOTIDE SEQUENCE</scope>
    <source>
        <strain evidence="3">GSM-AAB239-AS_SAM_17_03QT</strain>
    </source>
</reference>
<feature type="compositionally biased region" description="Basic and acidic residues" evidence="1">
    <location>
        <begin position="274"/>
        <end position="285"/>
    </location>
</feature>
<feature type="compositionally biased region" description="Low complexity" evidence="1">
    <location>
        <begin position="102"/>
        <end position="119"/>
    </location>
</feature>
<evidence type="ECO:0000313" key="3">
    <source>
        <dbReference type="EMBL" id="KAJ6797021.1"/>
    </source>
</evidence>
<dbReference type="AlphaFoldDB" id="A0AAX6DZ77"/>
<organism evidence="3 4">
    <name type="scientific">Iris pallida</name>
    <name type="common">Sweet iris</name>
    <dbReference type="NCBI Taxonomy" id="29817"/>
    <lineage>
        <taxon>Eukaryota</taxon>
        <taxon>Viridiplantae</taxon>
        <taxon>Streptophyta</taxon>
        <taxon>Embryophyta</taxon>
        <taxon>Tracheophyta</taxon>
        <taxon>Spermatophyta</taxon>
        <taxon>Magnoliopsida</taxon>
        <taxon>Liliopsida</taxon>
        <taxon>Asparagales</taxon>
        <taxon>Iridaceae</taxon>
        <taxon>Iridoideae</taxon>
        <taxon>Irideae</taxon>
        <taxon>Iris</taxon>
    </lineage>
</organism>
<dbReference type="EMBL" id="JANAVB010041064">
    <property type="protein sequence ID" value="KAJ6797021.1"/>
    <property type="molecule type" value="Genomic_DNA"/>
</dbReference>
<accession>A0AAX6DZ77</accession>
<dbReference type="Proteomes" id="UP001140949">
    <property type="component" value="Unassembled WGS sequence"/>
</dbReference>
<feature type="region of interest" description="Disordered" evidence="1">
    <location>
        <begin position="181"/>
        <end position="247"/>
    </location>
</feature>
<proteinExistence type="predicted"/>
<evidence type="ECO:0000259" key="2">
    <source>
        <dbReference type="SMART" id="SM00959"/>
    </source>
</evidence>
<dbReference type="InterPro" id="IPR011112">
    <property type="entry name" value="Rho-like_N"/>
</dbReference>
<dbReference type="PANTHER" id="PTHR34449">
    <property type="entry name" value="RHO TERMINATION FACTOR"/>
    <property type="match status" value="1"/>
</dbReference>
<dbReference type="GO" id="GO:0006353">
    <property type="term" value="P:DNA-templated transcription termination"/>
    <property type="evidence" value="ECO:0007669"/>
    <property type="project" value="InterPro"/>
</dbReference>
<dbReference type="Gene3D" id="1.10.720.10">
    <property type="match status" value="1"/>
</dbReference>